<dbReference type="RefSeq" id="WP_244358421.1">
    <property type="nucleotide sequence ID" value="NZ_JAJNNZ010000014.1"/>
</dbReference>
<keyword evidence="1" id="KW-0812">Transmembrane</keyword>
<feature type="transmembrane region" description="Helical" evidence="1">
    <location>
        <begin position="7"/>
        <end position="26"/>
    </location>
</feature>
<comment type="caution">
    <text evidence="2">The sequence shown here is derived from an EMBL/GenBank/DDBJ whole genome shotgun (WGS) entry which is preliminary data.</text>
</comment>
<evidence type="ECO:0008006" key="4">
    <source>
        <dbReference type="Google" id="ProtNLM"/>
    </source>
</evidence>
<dbReference type="AlphaFoldDB" id="A0A9X1WC30"/>
<feature type="transmembrane region" description="Helical" evidence="1">
    <location>
        <begin position="74"/>
        <end position="91"/>
    </location>
</feature>
<dbReference type="Proteomes" id="UP001139488">
    <property type="component" value="Unassembled WGS sequence"/>
</dbReference>
<evidence type="ECO:0000313" key="2">
    <source>
        <dbReference type="EMBL" id="MCJ2378182.1"/>
    </source>
</evidence>
<keyword evidence="3" id="KW-1185">Reference proteome</keyword>
<reference evidence="2" key="1">
    <citation type="submission" date="2021-11" db="EMBL/GenBank/DDBJ databases">
        <title>Vibrio ZSDE26 sp. nov. and Vibrio ZSDZ34 sp. nov., isolated from coastal seawater in Qingdao.</title>
        <authorList>
            <person name="Zhang P."/>
        </authorList>
    </citation>
    <scope>NUCLEOTIDE SEQUENCE</scope>
    <source>
        <strain evidence="2">ZSDZ34</strain>
    </source>
</reference>
<name>A0A9X1WC30_9VIBR</name>
<accession>A0A9X1WC30</accession>
<protein>
    <recommendedName>
        <fullName evidence="4">DUF4345 domain-containing protein</fullName>
    </recommendedName>
</protein>
<evidence type="ECO:0000256" key="1">
    <source>
        <dbReference type="SAM" id="Phobius"/>
    </source>
</evidence>
<sequence length="132" mass="15582">MFFNRYLKPFLVTGGLVTMFAGIYAINPESALRELNNLPYDSNYVFLFRHWGMMVGLMGFFITASAFKPQWRESIILYSFLEKLFMVYLYMSNFFNPDTAHLNADFIPFVITDITICTYTLGYWLENRKKTK</sequence>
<evidence type="ECO:0000313" key="3">
    <source>
        <dbReference type="Proteomes" id="UP001139488"/>
    </source>
</evidence>
<keyword evidence="1" id="KW-0472">Membrane</keyword>
<gene>
    <name evidence="2" type="ORF">LNL84_15295</name>
</gene>
<feature type="transmembrane region" description="Helical" evidence="1">
    <location>
        <begin position="106"/>
        <end position="125"/>
    </location>
</feature>
<feature type="transmembrane region" description="Helical" evidence="1">
    <location>
        <begin position="46"/>
        <end position="67"/>
    </location>
</feature>
<organism evidence="2 3">
    <name type="scientific">Vibrio gelatinilyticus</name>
    <dbReference type="NCBI Taxonomy" id="2893468"/>
    <lineage>
        <taxon>Bacteria</taxon>
        <taxon>Pseudomonadati</taxon>
        <taxon>Pseudomonadota</taxon>
        <taxon>Gammaproteobacteria</taxon>
        <taxon>Vibrionales</taxon>
        <taxon>Vibrionaceae</taxon>
        <taxon>Vibrio</taxon>
    </lineage>
</organism>
<dbReference type="EMBL" id="JAJNNZ010000014">
    <property type="protein sequence ID" value="MCJ2378182.1"/>
    <property type="molecule type" value="Genomic_DNA"/>
</dbReference>
<keyword evidence="1" id="KW-1133">Transmembrane helix</keyword>
<proteinExistence type="predicted"/>